<keyword evidence="1" id="KW-0540">Nuclease</keyword>
<dbReference type="InterPro" id="IPR002716">
    <property type="entry name" value="PIN_dom"/>
</dbReference>
<dbReference type="AlphaFoldDB" id="A0A3N1ZQG4"/>
<dbReference type="GO" id="GO:0016787">
    <property type="term" value="F:hydrolase activity"/>
    <property type="evidence" value="ECO:0007669"/>
    <property type="project" value="UniProtKB-KW"/>
</dbReference>
<organism evidence="6 7">
    <name type="scientific">Luteococcus japonicus</name>
    <dbReference type="NCBI Taxonomy" id="33984"/>
    <lineage>
        <taxon>Bacteria</taxon>
        <taxon>Bacillati</taxon>
        <taxon>Actinomycetota</taxon>
        <taxon>Actinomycetes</taxon>
        <taxon>Propionibacteriales</taxon>
        <taxon>Propionibacteriaceae</taxon>
        <taxon>Luteococcus</taxon>
    </lineage>
</organism>
<accession>A0A3N1ZQG4</accession>
<dbReference type="CDD" id="cd09874">
    <property type="entry name" value="PIN_MT3492-like"/>
    <property type="match status" value="1"/>
</dbReference>
<dbReference type="GO" id="GO:0046872">
    <property type="term" value="F:metal ion binding"/>
    <property type="evidence" value="ECO:0007669"/>
    <property type="project" value="UniProtKB-KW"/>
</dbReference>
<evidence type="ECO:0000256" key="4">
    <source>
        <dbReference type="ARBA" id="ARBA00022842"/>
    </source>
</evidence>
<evidence type="ECO:0000256" key="1">
    <source>
        <dbReference type="ARBA" id="ARBA00022722"/>
    </source>
</evidence>
<keyword evidence="2" id="KW-0479">Metal-binding</keyword>
<name>A0A3N1ZQG4_9ACTN</name>
<proteinExistence type="predicted"/>
<dbReference type="Pfam" id="PF01850">
    <property type="entry name" value="PIN"/>
    <property type="match status" value="1"/>
</dbReference>
<protein>
    <recommendedName>
        <fullName evidence="5">PIN domain-containing protein</fullName>
    </recommendedName>
</protein>
<evidence type="ECO:0000313" key="7">
    <source>
        <dbReference type="Proteomes" id="UP000275749"/>
    </source>
</evidence>
<dbReference type="InterPro" id="IPR029060">
    <property type="entry name" value="PIN-like_dom_sf"/>
</dbReference>
<evidence type="ECO:0000313" key="6">
    <source>
        <dbReference type="EMBL" id="ROR53144.1"/>
    </source>
</evidence>
<dbReference type="GO" id="GO:0004518">
    <property type="term" value="F:nuclease activity"/>
    <property type="evidence" value="ECO:0007669"/>
    <property type="project" value="UniProtKB-KW"/>
</dbReference>
<dbReference type="Proteomes" id="UP000275749">
    <property type="component" value="Unassembled WGS sequence"/>
</dbReference>
<dbReference type="Gene3D" id="3.40.50.1010">
    <property type="entry name" value="5'-nuclease"/>
    <property type="match status" value="1"/>
</dbReference>
<keyword evidence="3" id="KW-0378">Hydrolase</keyword>
<gene>
    <name evidence="6" type="ORF">EDD41_0270</name>
</gene>
<dbReference type="EMBL" id="RKHG01000001">
    <property type="protein sequence ID" value="ROR53144.1"/>
    <property type="molecule type" value="Genomic_DNA"/>
</dbReference>
<reference evidence="6 7" key="1">
    <citation type="submission" date="2018-11" db="EMBL/GenBank/DDBJ databases">
        <title>Sequencing the genomes of 1000 actinobacteria strains.</title>
        <authorList>
            <person name="Klenk H.-P."/>
        </authorList>
    </citation>
    <scope>NUCLEOTIDE SEQUENCE [LARGE SCALE GENOMIC DNA]</scope>
    <source>
        <strain evidence="6 7">DSM 10546</strain>
    </source>
</reference>
<evidence type="ECO:0000256" key="2">
    <source>
        <dbReference type="ARBA" id="ARBA00022723"/>
    </source>
</evidence>
<keyword evidence="4" id="KW-0460">Magnesium</keyword>
<feature type="domain" description="PIN" evidence="5">
    <location>
        <begin position="3"/>
        <end position="113"/>
    </location>
</feature>
<evidence type="ECO:0000256" key="3">
    <source>
        <dbReference type="ARBA" id="ARBA00022801"/>
    </source>
</evidence>
<dbReference type="SUPFAM" id="SSF88723">
    <property type="entry name" value="PIN domain-like"/>
    <property type="match status" value="1"/>
</dbReference>
<evidence type="ECO:0000259" key="5">
    <source>
        <dbReference type="Pfam" id="PF01850"/>
    </source>
</evidence>
<comment type="caution">
    <text evidence="6">The sequence shown here is derived from an EMBL/GenBank/DDBJ whole genome shotgun (WGS) entry which is preliminary data.</text>
</comment>
<sequence>MKVYLDTSAVLKLAVEEAESLALADHLDSLPDGTERMSSWMLHTELHCAAHRRGIPAGTVTTVLGTITLVDVDRPLMIRAAASRWGLRAADAIHVATALALECDAVITYDREMLDLLTSIGVRTLSPGR</sequence>